<protein>
    <recommendedName>
        <fullName evidence="3">Calcium-mediated lectin domain-containing protein</fullName>
    </recommendedName>
</protein>
<sequence>MSNSNPGKECDFTVPADRPLYISVHNEEKWKRTVKVIIDRKETQQIEVAPGGIQGSVLRPAQGAKSGDTRSVQVQMYDSQMGQMQLSWIPTQTMGHGKYVNIGAEKNYPSGGSTPPESGFNDATLTVYWSTVAPSGAAS</sequence>
<keyword evidence="2" id="KW-1185">Reference proteome</keyword>
<organism evidence="1 2">
    <name type="scientific">Bordetella genomosp. 11</name>
    <dbReference type="NCBI Taxonomy" id="1416808"/>
    <lineage>
        <taxon>Bacteria</taxon>
        <taxon>Pseudomonadati</taxon>
        <taxon>Pseudomonadota</taxon>
        <taxon>Betaproteobacteria</taxon>
        <taxon>Burkholderiales</taxon>
        <taxon>Alcaligenaceae</taxon>
        <taxon>Bordetella</taxon>
    </lineage>
</organism>
<accession>A0A261ULR3</accession>
<dbReference type="EMBL" id="NEVS01000004">
    <property type="protein sequence ID" value="OZI62571.1"/>
    <property type="molecule type" value="Genomic_DNA"/>
</dbReference>
<dbReference type="AlphaFoldDB" id="A0A261ULR3"/>
<comment type="caution">
    <text evidence="1">The sequence shown here is derived from an EMBL/GenBank/DDBJ whole genome shotgun (WGS) entry which is preliminary data.</text>
</comment>
<gene>
    <name evidence="1" type="ORF">CAL28_25810</name>
</gene>
<evidence type="ECO:0000313" key="1">
    <source>
        <dbReference type="EMBL" id="OZI62571.1"/>
    </source>
</evidence>
<proteinExistence type="predicted"/>
<evidence type="ECO:0000313" key="2">
    <source>
        <dbReference type="Proteomes" id="UP000215767"/>
    </source>
</evidence>
<reference evidence="2" key="1">
    <citation type="submission" date="2017-05" db="EMBL/GenBank/DDBJ databases">
        <title>Complete and WGS of Bordetella genogroups.</title>
        <authorList>
            <person name="Spilker T."/>
            <person name="Lipuma J."/>
        </authorList>
    </citation>
    <scope>NUCLEOTIDE SEQUENCE [LARGE SCALE GENOMIC DNA]</scope>
    <source>
        <strain evidence="2">AU8856</strain>
    </source>
</reference>
<dbReference type="Proteomes" id="UP000215767">
    <property type="component" value="Unassembled WGS sequence"/>
</dbReference>
<dbReference type="OrthoDB" id="9829185at2"/>
<name>A0A261ULR3_9BORD</name>
<evidence type="ECO:0008006" key="3">
    <source>
        <dbReference type="Google" id="ProtNLM"/>
    </source>
</evidence>
<dbReference type="RefSeq" id="WP_094843944.1">
    <property type="nucleotide sequence ID" value="NZ_NEVS01000004.1"/>
</dbReference>